<comment type="subcellular location">
    <subcellularLocation>
        <location evidence="1">Mitochondrion</location>
    </subcellularLocation>
</comment>
<feature type="compositionally biased region" description="Acidic residues" evidence="9">
    <location>
        <begin position="649"/>
        <end position="665"/>
    </location>
</feature>
<evidence type="ECO:0000256" key="1">
    <source>
        <dbReference type="ARBA" id="ARBA00004173"/>
    </source>
</evidence>
<feature type="region of interest" description="Disordered" evidence="9">
    <location>
        <begin position="504"/>
        <end position="534"/>
    </location>
</feature>
<evidence type="ECO:0000256" key="4">
    <source>
        <dbReference type="ARBA" id="ARBA00023004"/>
    </source>
</evidence>
<evidence type="ECO:0000256" key="8">
    <source>
        <dbReference type="SAM" id="Coils"/>
    </source>
</evidence>
<dbReference type="Pfam" id="PF09243">
    <property type="entry name" value="Rsm22"/>
    <property type="match status" value="1"/>
</dbReference>
<keyword evidence="8" id="KW-0175">Coiled coil</keyword>
<dbReference type="eggNOG" id="KOG2539">
    <property type="taxonomic scope" value="Eukaryota"/>
</dbReference>
<evidence type="ECO:0000256" key="7">
    <source>
        <dbReference type="ARBA" id="ARBA00045681"/>
    </source>
</evidence>
<keyword evidence="2" id="KW-0479">Metal-binding</keyword>
<organism evidence="10">
    <name type="scientific">Ostreococcus tauri</name>
    <name type="common">Marine green alga</name>
    <dbReference type="NCBI Taxonomy" id="70448"/>
    <lineage>
        <taxon>Eukaryota</taxon>
        <taxon>Viridiplantae</taxon>
        <taxon>Chlorophyta</taxon>
        <taxon>Mamiellophyceae</taxon>
        <taxon>Mamiellales</taxon>
        <taxon>Bathycoccaceae</taxon>
        <taxon>Ostreococcus</taxon>
    </lineage>
</organism>
<accession>A0A1Y5IHM0</accession>
<protein>
    <submittedName>
        <fullName evidence="10">Mitochondrial/chloroplast ribosome small subunit component</fullName>
    </submittedName>
</protein>
<sequence length="687" mass="77464">MERSGGLLLERSAEDALDSEALRRACAALARQRVGMMSAYDGATEEALRRAVRDAFGAEKGVRVGRRASARYERLREAMRRGSAGDASRELESSANDRSGHLLIGGSSATRMVEGSADALATWDDDIEWAVRLSKRKLRRVEQSLVSAQEERAEVNDVAVKYDELDAAVYAVMRSPMTMGALKRIFYETRDRLGESFSPKTVLDFGSGPMPTTLFALRAVFGDNVGTPMSANPRDGEIQVAFVDSNPGMMRFARRVVGYAKNVEAEREAEAMTAMIQERDDIRPRQDTNIEGIDQLDFTEFEDADEKSALSAPRPASALRLKTPHPWHESEGVRTSASLRGANRRGGFDVVVSSYALLEIPDEATARNQQRQVDVTIRQLWDKVALGGILVLAEPGTPKGSLLVRRARAMILDVARRDMEQRARRLGIEPSEEDVDAYVVAPCQHDGACPIKESNREDGFSTWCHFPQRSMRSEYMREMKHGLKTYQDEKFSYVVVRKSSRASARADASRAAREARDERTKKPSAATDDDDEAFHRELARDSMQRWGRVIRHPIRRKGHVVFELCAPTGELERVTVAKSHGREIGRDGYKFARKLHWGDLYPFERKLIARPGDQARRELAAARREFDALTETQRADLRRSLDAIDGSFLDDDEEEEDDDEDEDDHHDEIGKTLKFREFFTVLEIFRL</sequence>
<gene>
    <name evidence="10" type="ORF">BE221DRAFT_144807</name>
</gene>
<dbReference type="GO" id="GO:0008168">
    <property type="term" value="F:methyltransferase activity"/>
    <property type="evidence" value="ECO:0007669"/>
    <property type="project" value="InterPro"/>
</dbReference>
<keyword evidence="6" id="KW-0496">Mitochondrion</keyword>
<keyword evidence="4" id="KW-0408">Iron</keyword>
<dbReference type="InterPro" id="IPR052571">
    <property type="entry name" value="Mt_RNA_Methyltransferase"/>
</dbReference>
<dbReference type="GO" id="GO:0003735">
    <property type="term" value="F:structural constituent of ribosome"/>
    <property type="evidence" value="ECO:0007669"/>
    <property type="project" value="TreeGrafter"/>
</dbReference>
<keyword evidence="3" id="KW-0809">Transit peptide</keyword>
<reference evidence="10" key="1">
    <citation type="submission" date="2017-04" db="EMBL/GenBank/DDBJ databases">
        <title>Population genomics of picophytoplankton unveils novel chromosome hypervariability.</title>
        <authorList>
            <consortium name="DOE Joint Genome Institute"/>
            <person name="Blanc-Mathieu R."/>
            <person name="Krasovec M."/>
            <person name="Hebrard M."/>
            <person name="Yau S."/>
            <person name="Desgranges E."/>
            <person name="Martin J."/>
            <person name="Schackwitz W."/>
            <person name="Kuo A."/>
            <person name="Salin G."/>
            <person name="Donnadieu C."/>
            <person name="Desdevises Y."/>
            <person name="Sanchez-Ferandin S."/>
            <person name="Moreau H."/>
            <person name="Rivals E."/>
            <person name="Grigoriev I.V."/>
            <person name="Grimsley N."/>
            <person name="Eyre-Walker A."/>
            <person name="Piganeau G."/>
        </authorList>
    </citation>
    <scope>NUCLEOTIDE SEQUENCE [LARGE SCALE GENOMIC DNA]</scope>
    <source>
        <strain evidence="10">RCC 1115</strain>
    </source>
</reference>
<feature type="region of interest" description="Disordered" evidence="9">
    <location>
        <begin position="79"/>
        <end position="103"/>
    </location>
</feature>
<evidence type="ECO:0000313" key="10">
    <source>
        <dbReference type="EMBL" id="OUS47664.1"/>
    </source>
</evidence>
<dbReference type="AlphaFoldDB" id="A0A1Y5IHM0"/>
<dbReference type="SUPFAM" id="SSF53335">
    <property type="entry name" value="S-adenosyl-L-methionine-dependent methyltransferases"/>
    <property type="match status" value="1"/>
</dbReference>
<dbReference type="Proteomes" id="UP000195557">
    <property type="component" value="Unassembled WGS sequence"/>
</dbReference>
<proteinExistence type="predicted"/>
<dbReference type="InterPro" id="IPR015324">
    <property type="entry name" value="Ribosomal_Rsm22-like"/>
</dbReference>
<dbReference type="GO" id="GO:0006412">
    <property type="term" value="P:translation"/>
    <property type="evidence" value="ECO:0007669"/>
    <property type="project" value="InterPro"/>
</dbReference>
<dbReference type="PANTHER" id="PTHR13184">
    <property type="entry name" value="37S RIBOSOMAL PROTEIN S22"/>
    <property type="match status" value="1"/>
</dbReference>
<dbReference type="GO" id="GO:0046872">
    <property type="term" value="F:metal ion binding"/>
    <property type="evidence" value="ECO:0007669"/>
    <property type="project" value="UniProtKB-KW"/>
</dbReference>
<dbReference type="GO" id="GO:0005763">
    <property type="term" value="C:mitochondrial small ribosomal subunit"/>
    <property type="evidence" value="ECO:0007669"/>
    <property type="project" value="TreeGrafter"/>
</dbReference>
<dbReference type="Gene3D" id="3.40.50.150">
    <property type="entry name" value="Vaccinia Virus protein VP39"/>
    <property type="match status" value="1"/>
</dbReference>
<feature type="region of interest" description="Disordered" evidence="9">
    <location>
        <begin position="649"/>
        <end position="668"/>
    </location>
</feature>
<evidence type="ECO:0000256" key="3">
    <source>
        <dbReference type="ARBA" id="ARBA00022946"/>
    </source>
</evidence>
<dbReference type="PANTHER" id="PTHR13184:SF5">
    <property type="entry name" value="METHYLTRANSFERASE-LIKE PROTEIN 17, MITOCHONDRIAL"/>
    <property type="match status" value="1"/>
</dbReference>
<evidence type="ECO:0000256" key="5">
    <source>
        <dbReference type="ARBA" id="ARBA00023014"/>
    </source>
</evidence>
<feature type="coiled-coil region" evidence="8">
    <location>
        <begin position="131"/>
        <end position="158"/>
    </location>
</feature>
<dbReference type="GO" id="GO:0051536">
    <property type="term" value="F:iron-sulfur cluster binding"/>
    <property type="evidence" value="ECO:0007669"/>
    <property type="project" value="UniProtKB-KW"/>
</dbReference>
<name>A0A1Y5IHM0_OSTTA</name>
<comment type="function">
    <text evidence="7">Mitochondrial ribosome (mitoribosome) assembly factor. Binds at the interface of the head and body domains of the mitochondrial small ribosomal subunit (mt-SSU), occluding the mRNA channel and preventing compaction of the head domain towards the body. Probable inactive methyltransferase: retains the characteristic folding and ability to bind S-adenosyl-L-methionine, but it probably lost its methyltransferase activity.</text>
</comment>
<evidence type="ECO:0000256" key="6">
    <source>
        <dbReference type="ARBA" id="ARBA00023128"/>
    </source>
</evidence>
<dbReference type="InterPro" id="IPR029063">
    <property type="entry name" value="SAM-dependent_MTases_sf"/>
</dbReference>
<feature type="compositionally biased region" description="Basic and acidic residues" evidence="9">
    <location>
        <begin position="507"/>
        <end position="521"/>
    </location>
</feature>
<evidence type="ECO:0000256" key="9">
    <source>
        <dbReference type="SAM" id="MobiDB-lite"/>
    </source>
</evidence>
<keyword evidence="5" id="KW-0411">Iron-sulfur</keyword>
<evidence type="ECO:0000256" key="2">
    <source>
        <dbReference type="ARBA" id="ARBA00022723"/>
    </source>
</evidence>
<dbReference type="EMBL" id="KZ155777">
    <property type="protein sequence ID" value="OUS47664.1"/>
    <property type="molecule type" value="Genomic_DNA"/>
</dbReference>